<keyword evidence="4" id="KW-1185">Reference proteome</keyword>
<sequence length="491" mass="55586">MEQGGGKTINSKGESGHQSSFSYSVTPHDDPWHSTPVKSITKNVGASVEEPSPVSISYQREGQTMIRQSARSPHGLYRSTPSLSMPILQDRQTEMESAIILRQRQELQLLMAELKCREQELNSMAAAHHKQVTAWEQDRQKVLTLEQRCARLEDELKKRSEVIISVTKRVQAVEACEKEGKWKLSSTQQQLLQLGQKQQHAIQHGHDLEEKNHSLNSTVLSLSAQLGSMQVKQEELSTMLILKDKDMTEATNHIVDLSARLWQMDGLLKDSHSREAKVLKEVEEQKRLYREVRNENMQLKEELEQQATEGSAQREDIIRLKQEGQLLRREWAMSGEGQSWKDELLGLARSKQVRTESELHCLRQVCENQQNDLQLLKLNLESTREALKQAEGQGTPGRRSPGSMNDFSSPTTACQRCIVNTNLGSNFTAMQTLDHSSTTNRLQRLLAESQVMQSPSVPRMSCTLTTRFCQLSRDSWVGGASTGYTRLVQDG</sequence>
<proteinExistence type="predicted"/>
<evidence type="ECO:0000313" key="4">
    <source>
        <dbReference type="Proteomes" id="UP001557470"/>
    </source>
</evidence>
<feature type="compositionally biased region" description="Polar residues" evidence="2">
    <location>
        <begin position="8"/>
        <end position="25"/>
    </location>
</feature>
<keyword evidence="1" id="KW-0175">Coiled coil</keyword>
<evidence type="ECO:0000256" key="1">
    <source>
        <dbReference type="SAM" id="Coils"/>
    </source>
</evidence>
<evidence type="ECO:0008006" key="5">
    <source>
        <dbReference type="Google" id="ProtNLM"/>
    </source>
</evidence>
<accession>A0ABD0W3W2</accession>
<evidence type="ECO:0000256" key="2">
    <source>
        <dbReference type="SAM" id="MobiDB-lite"/>
    </source>
</evidence>
<dbReference type="Proteomes" id="UP001557470">
    <property type="component" value="Unassembled WGS sequence"/>
</dbReference>
<dbReference type="EMBL" id="JAGEUA010000009">
    <property type="protein sequence ID" value="KAL0965759.1"/>
    <property type="molecule type" value="Genomic_DNA"/>
</dbReference>
<feature type="coiled-coil region" evidence="1">
    <location>
        <begin position="275"/>
        <end position="309"/>
    </location>
</feature>
<feature type="region of interest" description="Disordered" evidence="2">
    <location>
        <begin position="387"/>
        <end position="408"/>
    </location>
</feature>
<dbReference type="AlphaFoldDB" id="A0ABD0W3W2"/>
<comment type="caution">
    <text evidence="3">The sequence shown here is derived from an EMBL/GenBank/DDBJ whole genome shotgun (WGS) entry which is preliminary data.</text>
</comment>
<protein>
    <recommendedName>
        <fullName evidence="5">Coiled-coil domain containing 62</fullName>
    </recommendedName>
</protein>
<name>A0ABD0W3W2_UMBPY</name>
<reference evidence="3 4" key="1">
    <citation type="submission" date="2024-06" db="EMBL/GenBank/DDBJ databases">
        <authorList>
            <person name="Pan Q."/>
            <person name="Wen M."/>
            <person name="Jouanno E."/>
            <person name="Zahm M."/>
            <person name="Klopp C."/>
            <person name="Cabau C."/>
            <person name="Louis A."/>
            <person name="Berthelot C."/>
            <person name="Parey E."/>
            <person name="Roest Crollius H."/>
            <person name="Montfort J."/>
            <person name="Robinson-Rechavi M."/>
            <person name="Bouchez O."/>
            <person name="Lampietro C."/>
            <person name="Lopez Roques C."/>
            <person name="Donnadieu C."/>
            <person name="Postlethwait J."/>
            <person name="Bobe J."/>
            <person name="Verreycken H."/>
            <person name="Guiguen Y."/>
        </authorList>
    </citation>
    <scope>NUCLEOTIDE SEQUENCE [LARGE SCALE GENOMIC DNA]</scope>
    <source>
        <strain evidence="3">Up_M1</strain>
        <tissue evidence="3">Testis</tissue>
    </source>
</reference>
<feature type="coiled-coil region" evidence="1">
    <location>
        <begin position="100"/>
        <end position="162"/>
    </location>
</feature>
<gene>
    <name evidence="3" type="ORF">UPYG_G00285350</name>
</gene>
<organism evidence="3 4">
    <name type="scientific">Umbra pygmaea</name>
    <name type="common">Eastern mudminnow</name>
    <dbReference type="NCBI Taxonomy" id="75934"/>
    <lineage>
        <taxon>Eukaryota</taxon>
        <taxon>Metazoa</taxon>
        <taxon>Chordata</taxon>
        <taxon>Craniata</taxon>
        <taxon>Vertebrata</taxon>
        <taxon>Euteleostomi</taxon>
        <taxon>Actinopterygii</taxon>
        <taxon>Neopterygii</taxon>
        <taxon>Teleostei</taxon>
        <taxon>Protacanthopterygii</taxon>
        <taxon>Esociformes</taxon>
        <taxon>Umbridae</taxon>
        <taxon>Umbra</taxon>
    </lineage>
</organism>
<feature type="region of interest" description="Disordered" evidence="2">
    <location>
        <begin position="1"/>
        <end position="36"/>
    </location>
</feature>
<evidence type="ECO:0000313" key="3">
    <source>
        <dbReference type="EMBL" id="KAL0965759.1"/>
    </source>
</evidence>